<reference evidence="2" key="1">
    <citation type="submission" date="2022-10" db="EMBL/GenBank/DDBJ databases">
        <title>Puccinia triticina Genome sequencing and assembly.</title>
        <authorList>
            <person name="Li C."/>
        </authorList>
    </citation>
    <scope>NUCLEOTIDE SEQUENCE</scope>
    <source>
        <strain evidence="2">Pt15</strain>
    </source>
</reference>
<name>A0ABY7D396_9BASI</name>
<protein>
    <submittedName>
        <fullName evidence="2">Uncharacterized protein</fullName>
    </submittedName>
</protein>
<dbReference type="GeneID" id="77803275"/>
<evidence type="ECO:0000256" key="1">
    <source>
        <dbReference type="SAM" id="MobiDB-lite"/>
    </source>
</evidence>
<dbReference type="RefSeq" id="XP_053026361.1">
    <property type="nucleotide sequence ID" value="XM_053162380.1"/>
</dbReference>
<feature type="region of interest" description="Disordered" evidence="1">
    <location>
        <begin position="1"/>
        <end position="38"/>
    </location>
</feature>
<keyword evidence="3" id="KW-1185">Reference proteome</keyword>
<dbReference type="Proteomes" id="UP001164743">
    <property type="component" value="Chromosome 13A"/>
</dbReference>
<gene>
    <name evidence="2" type="ORF">PtA15_13A205</name>
</gene>
<evidence type="ECO:0000313" key="2">
    <source>
        <dbReference type="EMBL" id="WAQ90806.1"/>
    </source>
</evidence>
<sequence>MRPSTQQRQPLIDGETDWFSSKADGRGSDRSGRPISAADAGWTRMVMADDEGVAMAAATSPGRPAA</sequence>
<organism evidence="2 3">
    <name type="scientific">Puccinia triticina</name>
    <dbReference type="NCBI Taxonomy" id="208348"/>
    <lineage>
        <taxon>Eukaryota</taxon>
        <taxon>Fungi</taxon>
        <taxon>Dikarya</taxon>
        <taxon>Basidiomycota</taxon>
        <taxon>Pucciniomycotina</taxon>
        <taxon>Pucciniomycetes</taxon>
        <taxon>Pucciniales</taxon>
        <taxon>Pucciniaceae</taxon>
        <taxon>Puccinia</taxon>
    </lineage>
</organism>
<dbReference type="EMBL" id="CP110433">
    <property type="protein sequence ID" value="WAQ90806.1"/>
    <property type="molecule type" value="Genomic_DNA"/>
</dbReference>
<proteinExistence type="predicted"/>
<feature type="compositionally biased region" description="Basic and acidic residues" evidence="1">
    <location>
        <begin position="23"/>
        <end position="32"/>
    </location>
</feature>
<evidence type="ECO:0000313" key="3">
    <source>
        <dbReference type="Proteomes" id="UP001164743"/>
    </source>
</evidence>
<accession>A0ABY7D396</accession>